<accession>A0ACB9E2P8</accession>
<gene>
    <name evidence="1" type="ORF">L2E82_25122</name>
</gene>
<organism evidence="1 2">
    <name type="scientific">Cichorium intybus</name>
    <name type="common">Chicory</name>
    <dbReference type="NCBI Taxonomy" id="13427"/>
    <lineage>
        <taxon>Eukaryota</taxon>
        <taxon>Viridiplantae</taxon>
        <taxon>Streptophyta</taxon>
        <taxon>Embryophyta</taxon>
        <taxon>Tracheophyta</taxon>
        <taxon>Spermatophyta</taxon>
        <taxon>Magnoliopsida</taxon>
        <taxon>eudicotyledons</taxon>
        <taxon>Gunneridae</taxon>
        <taxon>Pentapetalae</taxon>
        <taxon>asterids</taxon>
        <taxon>campanulids</taxon>
        <taxon>Asterales</taxon>
        <taxon>Asteraceae</taxon>
        <taxon>Cichorioideae</taxon>
        <taxon>Cichorieae</taxon>
        <taxon>Cichoriinae</taxon>
        <taxon>Cichorium</taxon>
    </lineage>
</organism>
<keyword evidence="2" id="KW-1185">Reference proteome</keyword>
<reference evidence="1 2" key="2">
    <citation type="journal article" date="2022" name="Mol. Ecol. Resour.">
        <title>The genomes of chicory, endive, great burdock and yacon provide insights into Asteraceae paleo-polyploidization history and plant inulin production.</title>
        <authorList>
            <person name="Fan W."/>
            <person name="Wang S."/>
            <person name="Wang H."/>
            <person name="Wang A."/>
            <person name="Jiang F."/>
            <person name="Liu H."/>
            <person name="Zhao H."/>
            <person name="Xu D."/>
            <person name="Zhang Y."/>
        </authorList>
    </citation>
    <scope>NUCLEOTIDE SEQUENCE [LARGE SCALE GENOMIC DNA]</scope>
    <source>
        <strain evidence="2">cv. Punajuju</strain>
        <tissue evidence="1">Leaves</tissue>
    </source>
</reference>
<dbReference type="Proteomes" id="UP001055811">
    <property type="component" value="Linkage Group LG04"/>
</dbReference>
<evidence type="ECO:0000313" key="2">
    <source>
        <dbReference type="Proteomes" id="UP001055811"/>
    </source>
</evidence>
<comment type="caution">
    <text evidence="1">The sequence shown here is derived from an EMBL/GenBank/DDBJ whole genome shotgun (WGS) entry which is preliminary data.</text>
</comment>
<sequence>MRHIHVLLDHFQKKLKVYQTVSLAMAQVTNAPNTLESPPPLPKKTEPLNISSSESEEHEKSKEHEKPHPSPKSEPVKEDEPKKDEFITPPLNTKVPPSPKAPEKPEAKQ</sequence>
<proteinExistence type="predicted"/>
<protein>
    <submittedName>
        <fullName evidence="1">Uncharacterized protein</fullName>
    </submittedName>
</protein>
<reference evidence="2" key="1">
    <citation type="journal article" date="2022" name="Mol. Ecol. Resour.">
        <title>The genomes of chicory, endive, great burdock and yacon provide insights into Asteraceae palaeo-polyploidization history and plant inulin production.</title>
        <authorList>
            <person name="Fan W."/>
            <person name="Wang S."/>
            <person name="Wang H."/>
            <person name="Wang A."/>
            <person name="Jiang F."/>
            <person name="Liu H."/>
            <person name="Zhao H."/>
            <person name="Xu D."/>
            <person name="Zhang Y."/>
        </authorList>
    </citation>
    <scope>NUCLEOTIDE SEQUENCE [LARGE SCALE GENOMIC DNA]</scope>
    <source>
        <strain evidence="2">cv. Punajuju</strain>
    </source>
</reference>
<dbReference type="EMBL" id="CM042012">
    <property type="protein sequence ID" value="KAI3753077.1"/>
    <property type="molecule type" value="Genomic_DNA"/>
</dbReference>
<evidence type="ECO:0000313" key="1">
    <source>
        <dbReference type="EMBL" id="KAI3753077.1"/>
    </source>
</evidence>
<name>A0ACB9E2P8_CICIN</name>